<feature type="domain" description="Carrier" evidence="15">
    <location>
        <begin position="5132"/>
        <end position="5210"/>
    </location>
</feature>
<dbReference type="InterPro" id="IPR013149">
    <property type="entry name" value="ADH-like_C"/>
</dbReference>
<dbReference type="GO" id="GO:0005737">
    <property type="term" value="C:cytoplasm"/>
    <property type="evidence" value="ECO:0007669"/>
    <property type="project" value="UniProtKB-SubCell"/>
</dbReference>
<feature type="active site" description="Proton donor; for dehydratase activity" evidence="12">
    <location>
        <position position="6069"/>
    </location>
</feature>
<dbReference type="InterPro" id="IPR049900">
    <property type="entry name" value="PKS_mFAS_DH"/>
</dbReference>
<dbReference type="Pfam" id="PF22336">
    <property type="entry name" value="RhiE-like_linker"/>
    <property type="match status" value="1"/>
</dbReference>
<dbReference type="Gene3D" id="3.40.50.720">
    <property type="entry name" value="NAD(P)-binding Rossmann-like Domain"/>
    <property type="match status" value="4"/>
</dbReference>
<dbReference type="UniPathway" id="UPA01003"/>
<keyword evidence="6" id="KW-0597">Phosphoprotein</keyword>
<dbReference type="GO" id="GO:0071770">
    <property type="term" value="P:DIM/DIP cell wall layer assembly"/>
    <property type="evidence" value="ECO:0007669"/>
    <property type="project" value="TreeGrafter"/>
</dbReference>
<evidence type="ECO:0000259" key="15">
    <source>
        <dbReference type="PROSITE" id="PS50075"/>
    </source>
</evidence>
<dbReference type="GO" id="GO:0016491">
    <property type="term" value="F:oxidoreductase activity"/>
    <property type="evidence" value="ECO:0007669"/>
    <property type="project" value="InterPro"/>
</dbReference>
<feature type="region of interest" description="C-terminal hotdog fold" evidence="12">
    <location>
        <begin position="4465"/>
        <end position="4624"/>
    </location>
</feature>
<feature type="domain" description="Carrier" evidence="15">
    <location>
        <begin position="2335"/>
        <end position="2412"/>
    </location>
</feature>
<dbReference type="Gene3D" id="3.40.50.150">
    <property type="entry name" value="Vaccinia Virus protein VP39"/>
    <property type="match status" value="1"/>
</dbReference>
<evidence type="ECO:0000259" key="16">
    <source>
        <dbReference type="PROSITE" id="PS52004"/>
    </source>
</evidence>
<feature type="domain" description="Carrier" evidence="15">
    <location>
        <begin position="3590"/>
        <end position="3668"/>
    </location>
</feature>
<dbReference type="Pfam" id="PF02801">
    <property type="entry name" value="Ketoacyl-synt_C"/>
    <property type="match status" value="4"/>
</dbReference>
<feature type="domain" description="PKS/mFAS DH" evidence="17">
    <location>
        <begin position="1537"/>
        <end position="1836"/>
    </location>
</feature>
<dbReference type="InterPro" id="IPR049551">
    <property type="entry name" value="PKS_DH_C"/>
</dbReference>
<evidence type="ECO:0000256" key="1">
    <source>
        <dbReference type="ARBA" id="ARBA00003299"/>
    </source>
</evidence>
<dbReference type="Pfam" id="PF00550">
    <property type="entry name" value="PP-binding"/>
    <property type="match status" value="5"/>
</dbReference>
<dbReference type="InterPro" id="IPR050091">
    <property type="entry name" value="PKS_NRPS_Biosynth_Enz"/>
</dbReference>
<evidence type="ECO:0000256" key="4">
    <source>
        <dbReference type="ARBA" id="ARBA00022450"/>
    </source>
</evidence>
<dbReference type="GO" id="GO:0006633">
    <property type="term" value="P:fatty acid biosynthetic process"/>
    <property type="evidence" value="ECO:0007669"/>
    <property type="project" value="InterPro"/>
</dbReference>
<dbReference type="SUPFAM" id="SSF53335">
    <property type="entry name" value="S-adenosyl-L-methionine-dependent methyltransferases"/>
    <property type="match status" value="1"/>
</dbReference>
<dbReference type="PANTHER" id="PTHR43775">
    <property type="entry name" value="FATTY ACID SYNTHASE"/>
    <property type="match status" value="1"/>
</dbReference>
<dbReference type="Pfam" id="PF22621">
    <property type="entry name" value="CurL-like_PKS_C"/>
    <property type="match status" value="3"/>
</dbReference>
<evidence type="ECO:0000256" key="9">
    <source>
        <dbReference type="ARBA" id="ARBA00022857"/>
    </source>
</evidence>
<keyword evidence="13" id="KW-0175">Coiled coil</keyword>
<feature type="coiled-coil region" evidence="13">
    <location>
        <begin position="3060"/>
        <end position="3118"/>
    </location>
</feature>
<dbReference type="SMART" id="SM00825">
    <property type="entry name" value="PKS_KS"/>
    <property type="match status" value="4"/>
</dbReference>
<dbReference type="InterPro" id="IPR020841">
    <property type="entry name" value="PKS_Beta-ketoAc_synthase_dom"/>
</dbReference>
<dbReference type="Pfam" id="PF08659">
    <property type="entry name" value="KR"/>
    <property type="match status" value="3"/>
</dbReference>
<dbReference type="PROSITE" id="PS00606">
    <property type="entry name" value="KS3_1"/>
    <property type="match status" value="3"/>
</dbReference>
<dbReference type="FunFam" id="3.40.47.10:FF:000019">
    <property type="entry name" value="Polyketide synthase type I"/>
    <property type="match status" value="2"/>
</dbReference>
<dbReference type="CDD" id="cd08953">
    <property type="entry name" value="KR_2_SDR_x"/>
    <property type="match status" value="3"/>
</dbReference>
<dbReference type="Gene3D" id="3.90.180.10">
    <property type="entry name" value="Medium-chain alcohol dehydrogenases, catalytic domain"/>
    <property type="match status" value="1"/>
</dbReference>
<comment type="function">
    <text evidence="1">Involved in some intermediate steps for the synthesis of the antibiotic polyketide bacillaene which is involved in secondary metabolism.</text>
</comment>
<evidence type="ECO:0008006" key="20">
    <source>
        <dbReference type="Google" id="ProtNLM"/>
    </source>
</evidence>
<dbReference type="InterPro" id="IPR014030">
    <property type="entry name" value="Ketoacyl_synth_N"/>
</dbReference>
<feature type="region of interest" description="Disordered" evidence="14">
    <location>
        <begin position="5222"/>
        <end position="5241"/>
    </location>
</feature>
<evidence type="ECO:0000256" key="11">
    <source>
        <dbReference type="ARBA" id="ARBA00023315"/>
    </source>
</evidence>
<evidence type="ECO:0000256" key="14">
    <source>
        <dbReference type="SAM" id="MobiDB-lite"/>
    </source>
</evidence>
<dbReference type="Pfam" id="PF00107">
    <property type="entry name" value="ADH_zinc_N"/>
    <property type="match status" value="1"/>
</dbReference>
<dbReference type="CDD" id="cd08251">
    <property type="entry name" value="polyketide_synthase"/>
    <property type="match status" value="1"/>
</dbReference>
<dbReference type="eggNOG" id="COG2227">
    <property type="taxonomic scope" value="Bacteria"/>
</dbReference>
<feature type="domain" description="PKS/mFAS DH" evidence="17">
    <location>
        <begin position="3236"/>
        <end position="3530"/>
    </location>
</feature>
<feature type="active site" description="Proton acceptor; for dehydratase activity" evidence="12">
    <location>
        <position position="1567"/>
    </location>
</feature>
<keyword evidence="4" id="KW-0596">Phosphopantetheine</keyword>
<dbReference type="PROSITE" id="PS50075">
    <property type="entry name" value="CARRIER"/>
    <property type="match status" value="5"/>
</dbReference>
<dbReference type="SUPFAM" id="SSF51735">
    <property type="entry name" value="NAD(P)-binding Rossmann-fold domains"/>
    <property type="match status" value="4"/>
</dbReference>
<comment type="pathway">
    <text evidence="3">Antibiotic biosynthesis; bacillaene biosynthesis.</text>
</comment>
<name>A0A089HP03_PAEDU</name>
<dbReference type="Pfam" id="PF14765">
    <property type="entry name" value="PS-DH"/>
    <property type="match status" value="2"/>
</dbReference>
<feature type="active site" description="Proton acceptor; for dehydratase activity" evidence="12">
    <location>
        <position position="5894"/>
    </location>
</feature>
<feature type="domain" description="Ketosynthase family 3 (KS3)" evidence="16">
    <location>
        <begin position="3722"/>
        <end position="4129"/>
    </location>
</feature>
<feature type="domain" description="Carrier" evidence="15">
    <location>
        <begin position="2439"/>
        <end position="2515"/>
    </location>
</feature>
<dbReference type="eggNOG" id="COG3321">
    <property type="taxonomic scope" value="Bacteria"/>
</dbReference>
<dbReference type="InterPro" id="IPR036736">
    <property type="entry name" value="ACP-like_sf"/>
</dbReference>
<feature type="domain" description="Ketosynthase family 3 (KS3)" evidence="16">
    <location>
        <begin position="932"/>
        <end position="1347"/>
    </location>
</feature>
<dbReference type="OrthoDB" id="502951at2"/>
<dbReference type="GO" id="GO:0031177">
    <property type="term" value="F:phosphopantetheine binding"/>
    <property type="evidence" value="ECO:0007669"/>
    <property type="project" value="InterPro"/>
</dbReference>
<dbReference type="InterPro" id="IPR014031">
    <property type="entry name" value="Ketoacyl_synth_C"/>
</dbReference>
<feature type="domain" description="Carrier" evidence="15">
    <location>
        <begin position="431"/>
        <end position="508"/>
    </location>
</feature>
<feature type="region of interest" description="N-terminal hotdog fold" evidence="12">
    <location>
        <begin position="3236"/>
        <end position="3361"/>
    </location>
</feature>
<feature type="region of interest" description="N-terminal hotdog fold" evidence="12">
    <location>
        <begin position="4323"/>
        <end position="4451"/>
    </location>
</feature>
<evidence type="ECO:0000256" key="13">
    <source>
        <dbReference type="SAM" id="Coils"/>
    </source>
</evidence>
<dbReference type="InterPro" id="IPR020807">
    <property type="entry name" value="PKS_DH"/>
</dbReference>
<feature type="domain" description="PKS/mFAS DH" evidence="17">
    <location>
        <begin position="5865"/>
        <end position="6165"/>
    </location>
</feature>
<comment type="caution">
    <text evidence="12">Lacks conserved residue(s) required for the propagation of feature annotation.</text>
</comment>
<feature type="region of interest" description="N-terminal hotdog fold" evidence="12">
    <location>
        <begin position="1537"/>
        <end position="1661"/>
    </location>
</feature>
<dbReference type="Pfam" id="PF21089">
    <property type="entry name" value="PKS_DH_N"/>
    <property type="match status" value="4"/>
</dbReference>
<dbReference type="InterPro" id="IPR020806">
    <property type="entry name" value="PKS_PP-bd"/>
</dbReference>
<feature type="region of interest" description="Disordered" evidence="14">
    <location>
        <begin position="3680"/>
        <end position="3699"/>
    </location>
</feature>
<dbReference type="STRING" id="44251.PDUR_11300"/>
<dbReference type="EMBL" id="CP009288">
    <property type="protein sequence ID" value="AIQ12430.1"/>
    <property type="molecule type" value="Genomic_DNA"/>
</dbReference>
<keyword evidence="5" id="KW-0963">Cytoplasm</keyword>
<evidence type="ECO:0000256" key="3">
    <source>
        <dbReference type="ARBA" id="ARBA00004789"/>
    </source>
</evidence>
<evidence type="ECO:0000256" key="7">
    <source>
        <dbReference type="ARBA" id="ARBA00022679"/>
    </source>
</evidence>
<feature type="domain" description="PKS/mFAS DH" evidence="17">
    <location>
        <begin position="4323"/>
        <end position="4624"/>
    </location>
</feature>
<sequence>MSDQANVPGQHQIPVELRDHTDQLRVWLAKLLYIQLQTMGLFEGRYSTTDELLTANGLNKQFKRWMEESLAILTREQYVLLEGEHWVTAQTSLNTINMWQEWEEKKQIWLQSSGIRPQVILAETALRALPDILAGRQLATNVLFPDSSMDLVEGIYKNNPIADYFNEVLGGQLAAIVDEKLKQNAFARIRIIEFGAGTGGTSKAALEKLKPYAHIIDEYCYTDISKAFLLHAEQKYGPEYPFLTYKTVDVSKPLRQQTVNEAEYDVVIAANVLHATANIRQTLRNIKAALKKNGRLLLNEITDNTLFAHLTFGLLEGWWLYEDSALRIPGCPGLFPKTWKKVLGSEGFRKISFPVQEAVEWGQQIIISESDGVIVQRADQARTENQFRTEPVLSEHQKNVSLDYPKKQTSSRNAILNMQNNLIAEDFTDQMIRDHVRTIIRDSIETSLKMKQSQIDDDQSFAEYGVDSIIAVNLINLINNQTGIVMQTTVLFDYNNVNSLTRHMINEYRAAIVSRIKVDASPALPPLEYMQEPLNKTIRAEATASSGSRNSETAEAAAEEISVTSIQTDHESEFMYYKVVLEKPGDIEDIKLVQDQTRCVQDHEVQIAVRAFSLNFGDLLCVRGLYPTMPPYPFTPGFEASGVIVKVGKSVKDLRRGDEVIAMMGDQLGGHASMIICPAAHVVKKPRGLTFEEACSLPAVAITILDVFQKAKPQQGERILIQTAAGGTGLLAVQLAQHYGLEIYATAGSEAKLAYLKQLGVPHGINYLEQDFEAEIRRLTKGKGVDIVINTLSGDAIQKGLACLSPGGRYVEIAMTALKSAKNIDLSMLSNNQTFYSIDLRRLAFDNHEVIRAYLDDMAVLIEQDVIRPTIFTSYSLEQIREAYYSIQNRNNIGKIIVYIPERYLYQEPAINTPESTNHLLAYNVHETPTAKEEIAIIGISGRFAKSQNPEQLWQHLLQGDDLIGEVTRWDLDKFHTKDKSYCKHGSFIEDMDRFDPLFFNISGVEATYMDPQQRIFLEESWKALEDAGYAGTRVQGLQCGVYVGCSGMDYQSIFGNQAPPQAFWGNANSVVPARIAYYLNLQGPAITVDTACSSSLVAIHLACQSLWAKETDMGLAGGVFVQSTPGFYVASDRAGMLSPTGRCHTFDERADGFVPGEGAGVVVLKRLREAIADNDQIYGVIRGSGINQDGTTNGITAPSAKSQERLEQRVYDTFAINPEHIQLVEAHGTGTKLGDPIEFHALTKAFRKYTDKKQFCAIGSVKTNIGHTATAAGVAGLLKILLSMRHKAFAPSLHFKQRNAQIQLKESPFYVPTISMEWDVDTDRRRCAAISSFGFSGTNAHMVIEEAPELPHSSVEKPGYLIVLSARTADQLRLQVQQLVNYGEQMPHVHCGNMSYTLLMGRKHMEFRLACIARSLNEMATLLTRWLAKGSSPQVTVSHGNINLSRERSSLIRYGNECLQKCQHAINASEYLDYLGTAADLYIQGYELDFGLLFPNNGYRTISLPTYPFARERYWVPMAEASEAGDRAGSRAALLHPLLHRNLSDLLNGQRYGTTFTGEEEFLADHVVQGRKLLPGVVYLEMARAAVEQAAAWMTDKHSLLLRHVVWSRPLSVGEEPAEVQIALYPEEDGTISYDIYGQTAACGDEVYSQGNVALGSEAGKEASLDLTALRSRCSRGRVTAETCYALFQTMGLAYGPSHQAIEELYRGEGEALAKLKLPESLFDKQAECMLHPGMVDAALQASIALLAEEHLIAWDRNASDVKSREAAALPFALEEAEVLRPCASSMWAVVQYRAGRGAPEKVRKLDIALCDEAGHVCVWLRGVTSRSPEAREGLLLLEPVWEEVSERASGSEPPVYREHRVLFCESATEWTGELSARWSKAHCVRLGAAGGIAERFEVYALAVFEEIRERMKVPGEGLTLLQVVIPGSGESELVAGLTGLLRTARLENSRLVGQLIEVEAGTAADTVAEQLQAGAGYLEETHLRIAGGQLQRAGWQEYEADARGEEAAVAEQEAGAERLNRQAGQGLRHPWKAGGVYVITGGGGGLGRIFAEEIAQRAQGATLILTGRSAELPESTWRELEQLPAQVLYEPVDVTDAGAVEELMMRIRQTYGRVNGILHSAGVTRDSLIRNKTADEWREVLAPKVAGTVNLDEACREDELDLLILFSSGAGATGNIGQADYAAANAFMDRYAQRRNEQVKAGERRGRTLSVSWPLWEAGGMQVSEEQRDRLLGQTGLRPLRTETGIAALYRGLASSSSQVLVAEGNLPKLRRRLLSVSAMAAGADAWAREAHGMTAEANAQYAPALFAEEQRQEKDTLEARSFSEQAPSSFQGQASGLEAVIVRQVAELLQVEECAINPEADWSEYGLDPVQLAEVAHRLRDRQGWELSPAWLLEQPNVCEAAKYAAEQIRRIKKPDIRLLHNAEGVSMEAALTEAGLEEQAVQYVKQRLAGVIGLPESRIEADAPMEQYGIDSILIMQMTDELETDFGSLPKTLFFEYQTIRALSGYFIEAHSERLRSLLKEGKPGAASAVAQARAVAGKSGAKAAVQKRQPAVSEEPPFAARARAAAASGRRGSPWDTDLPLLGRPAFRRERLRVESHSPLAGGVVREAEQEIAIIGMAGRYPGARNVEQFWQNLRSGKDSITEIPTSRWDHRRYYDAAPGTAGKTYGQWGGFLDGVDEFDPLFFNVSPREAEMMDPQERLFMQCVYETLEDAGYTRESLSPQAVGVYVGVMYEEYQLYGAQSSIALSGNPSSIANRVSYFCNFRGPSMAVDTMCSSSLTAIHLACQSLRQQECGVAVAGGVNVSVHPNKYVMLAQGRFLSSKGRCESFGRGGDGYVPGEGVGAVLLKPLSRAVADGDRIYGVIKGSALNHGGKTNGYTVPNPKAQAEVIEQALKEAGIDARTISYVEAHGTGTSLGDPIEVAGLSKAFGGPAEKPYCAIGSAKSNIGHGESAAGIAGVTKVLLQMQHGELAPSLHAKETNPHIDFSRSPFTVQQELGPWERPVMEGEHLPRRAGISSFGAGGANAHVIIEEYRETRPNQQAAETPERPVMIVLSAKSAERLKAQAEQLLEALQSGVYGGCTLADVGYTLQVGREALEERLGLLAESLEELASKLQAYVEGADEGKATAGEGFFYRGQAKGGREALSVFAGEEEMQEMVSRWLQRGKYEKVLEVWTRGLAVNWLEQYGETEKHRPRRISLPTYPFVRDRYWAPMKSNASWHSPSAKESTVLHPLLHWNTSDLNELRYSSMISAEDPFLVTLRDHNSKMLPDVFYLEMAYAAAQLAIPEGKKNVPVCIQLRDVTWLSSAKTGDKPLELHIGLYSEVTDAVSYEIYGGKAGSNEEIYSYGRAIRDGIEEFERETLDLSKLMERFSHELDKKVYNDAFKTMNMDNSGFLSEIERVYMGENEILMKFLQPSSLPEQYTAFELPMESVVAALQTGIGWINGGFSIAEEKIETLRTVKPVALELLEVVSRGNACWARIQIRTVSHEERLWPKLDMVWYDDTGAAFMRLKGLQLDGAENHSLPDRVIPDEQTNNLNQALVIEEELQTVGQLNPLEQHTEDSSRTEEPNAINKVQGRRLELRGMNLTECVQWELKELAGRTLKLKKDLIDPEENLAEFGFDSISLTEFASVLSRHYEIELTPAVFFGRSTLNELARYLEQEYTQVLNDKYGEAIEDQPVSETPARSKPTTGIKETGYRAAGSSRFAARTRRGLETSESIAIIGISGRFPEARDVDEMWSILVQGKDAVREVPGERFSRTGPVAWKCGLVPGVREFDPRFFEISPREAESMDPRQRLLLQESWRALEDASYGKKQLSSGKVGMFVGVENNEYLQFVGLNGPLTSNHNAVLAARLAYLLDLNGPNMAINTACSSGLAAVHQACTSLRGGECDTAIASGVSLLLTERGFEAMSQAGMLSEDGRCYAFDKRANGMVPGEAIAVVVLKRLSQAEADGDSIYGVIKGSGMNYDGKTNGITAPSGVAQTALMNDVYTRYGIQAERMEYIVTHGTGTRLGDPVEVNALQEAFKSRSMKQGYCALTSAKTNFGHTLAASGVVSLISLVQAMRHETIPASLHCEKESEYIRWSESPFYVNKTNQPWPKKGSPRLGAVSAFGISGTNVHLVVESYEGRRNEAVLERAPYYVLALSAKTEGALAQKVQDMIEALESGRAGQSSMAEISYTLLEGRQHFRHRCAIVVQSREDAVYVWKQAGGSEKPGNLFQGTVTREFTGQKMIQEHGNELLKQSLKEVEAPAKYRDILYVLADLYCQGYALDWEQMYGEPAPRRVNLPTYPFAKEEYWVTKEEVNGPIVTGEKAVTLLHPLVHRNTSDLNEQRYSSTFTGMETFLRGSKGLDSKQLPDAAHLEMARAAVQLAVQGAETDINVPVKMQLRDIKWVNPAVVAKEPLQVHIGLYPEEDGTLRYELFSRTETVGEEVVWSQGSAFLDAAAQKEEQPLNVAQIMERCRRIEPAAEQGHIQGHTQKSLHWPMEQYYLGAGEALVKLPRSDAALKPQGLVLDPQLLDAAIQAAADVTNGTPSRFHAAAETKTTASSKLVALESLDILSGGQAVWAWIRTREDTTELAESHAYEKTRKFDITLCDDAGQICFCIDGLQLREEEQQELGAQVAAAAEPNRTEATRLMTFEEVWEEANDALQVQTEVKTLVCLLSGRENQEALRTMLARRSPQTQVAFIAQPAPEQDGIHAAAGEACQTAFRCIRQEHEKVDVVLYLWPLEDPRCLREPGTIVQMLQAMAAEQVKPDRVLLAGEYTEGIERCYLDAWIGFERSLGLILPQTRLTVISRQAQAQPAGEAAWSLWPDLLWNELHTSQPQSVRYENGQRKVSLIRPVSPAAEPLPDSYGLKTGGTYLITGGLGGLGLVFARAWAPRGVNLILMGRSALDSAKQKTLEELEAAGSRSMYVQADVSEAAQVEEGLRGAKERFGAIHGLVHAAGVESRVSVLAKKAADFERVLSPKIQGTLVLEEALRAEPLAFRCYFSSSSALLGDFGSCDYAVANRFQMAYAQEQSREGSIRTVAINWPLWREGGMGAGEEEGSGMYLKTSGQRFLEKDEGVGLFEKIMREPHAQQLVMAGQPSRVHRFLGITAGPEPVKEAQQAPRKDKKPERRRPELRGKSLTECMQWELKELAGRTLKLKKDLIDPEENLAEFGFDSISLTEFASVLSRHYGIELTPAVFFGRSTLNELARYLEQEYTQVLNDKYGEAIEDQPVSETPARSKPTTGIKETGYRAAGSSRFAARTRRGLETSESIAIIGISGRFPEARDVDEMWSILVQGKDAVREVPGERFSRTGPVAWKCGLVPGVREFDPRFFEISPREAESMDPRQRLLLQESWRALEDASYGKKQLSSGKVGMFVGVENNEYLQFVGLNGPLTSNHNAVLAARLAYLLDLNGPNMAINTACSSGLAAVHQACTSLRGGECDTAIASGVSLLLTERGFEAMSQAGMLSEDGRCYAFDKRANGMVPGEAIAVVVLKRLSQAEADGDSIYGVIKGSGMNYDGKTNGITAPSGVAQTALMNDVYTRYGIQAERMEYIVTHGTGTRLGDPVEVNALQEAFKSRSMKQGYCALTSAKTNFGHTLAASGVVSLISLVQAMRHETIPASLHCEKESEYIRWSESPFYVNKTNQPWPKKGSPRLGAVSAFGISGTNVHLVVESYEGRRNEAVLERAPYYVLALSAKTEGALAQKVQDMIEALESGRAGQSSMAEISYTLLEGRQHFRHRCAIVVQSREDAVYVWKQAGGSEKPGNLFQGTVTREFTGQKMIQEHGNEMLKQSLKEVEAPAKYRDILYVLADLYCQGYALDWEQMYGEPAPRRVNLPTYPFAKEEYWVTKEEVNGPIVTGEKAVTLLHPLVHRNTSDFDEQRYSSTFSGQEFFLSDHVVQGKKLLPGVAHLEMARAALQLTMPRTDGISIHNVVWMIPIIVEKENEASEPVEVSIGLYPEEYGLIRYEIYSEEHQRNGGRVVYSQGQVSTSEVPNPIPVWDIMNLRASCNRYKLTAEDCYQAFRQTGLEYGQGHQGIQHMFVGDGKVLAQLKLPDSLQPEMHRYVLHPCLLDSALQAAIGMMLDRPNIEGALDKSRFTARPAVPFALQELKIYHPCSAEMWAWIRYSPDYSDEKKVLKLDIDLCNTEGTVCVRLLGFSSRPFDKETEESLSQGATDIMLLEPYWQEHPFEHAGAALKYRNHVVLLCGSHVHLLHELTDGVEGIQFISVSANENSAEVENWFQTSALQVFIELQSLFKAEPDGQLLVQIVVPEKGTQRLYAALTGMLQSARLEYPRFIGQLIEVEENTRASNMTEILLKNGCEPQNSWIRHVPNRRELASWRALEVQNKTEELVWRDGGVYLITGGAGKLGLLFAKEIALRVKRPMLTLIGRSPINEALQGALENLEQLGALVSYRQVDVTDERAVRELIEEMKKEYGTLNGIIHSAGVIRDSLFLNKTKEEWLEVMAPKVAGTVYLDRFTRGEDLDFFILFSSGTAVIGNSGQSDYATANAFMDVYASYRQAETALGNRKGRTLSINWPLWQDGGMRVEEATEIMMRQKLGIVPMKTEKGIGALIAALVSSKSQIMVMEGNVSLMKRAIEMEKAIVSSPEAQFPQEDVVKDPVYFNIVKRVLSGELTEEQFVEILLKESLYS</sequence>
<dbReference type="PROSITE" id="PS52004">
    <property type="entry name" value="KS3_2"/>
    <property type="match status" value="4"/>
</dbReference>
<dbReference type="Pfam" id="PF08240">
    <property type="entry name" value="ADH_N"/>
    <property type="match status" value="1"/>
</dbReference>
<evidence type="ECO:0000313" key="19">
    <source>
        <dbReference type="Proteomes" id="UP000029409"/>
    </source>
</evidence>
<evidence type="ECO:0000256" key="6">
    <source>
        <dbReference type="ARBA" id="ARBA00022553"/>
    </source>
</evidence>
<dbReference type="GO" id="GO:0004312">
    <property type="term" value="F:fatty acid synthase activity"/>
    <property type="evidence" value="ECO:0007669"/>
    <property type="project" value="TreeGrafter"/>
</dbReference>
<dbReference type="eggNOG" id="COG1028">
    <property type="taxonomic scope" value="Bacteria"/>
</dbReference>
<keyword evidence="19" id="KW-1185">Reference proteome</keyword>
<dbReference type="GO" id="GO:0004315">
    <property type="term" value="F:3-oxoacyl-[acyl-carrier-protein] synthase activity"/>
    <property type="evidence" value="ECO:0007669"/>
    <property type="project" value="InterPro"/>
</dbReference>
<dbReference type="SUPFAM" id="SSF47336">
    <property type="entry name" value="ACP-like"/>
    <property type="match status" value="5"/>
</dbReference>
<feature type="region of interest" description="C-terminal hotdog fold" evidence="12">
    <location>
        <begin position="6007"/>
        <end position="6165"/>
    </location>
</feature>
<evidence type="ECO:0000256" key="12">
    <source>
        <dbReference type="PROSITE-ProRule" id="PRU01363"/>
    </source>
</evidence>
<dbReference type="InterPro" id="IPR013217">
    <property type="entry name" value="Methyltransf_12"/>
</dbReference>
<organism evidence="18 19">
    <name type="scientific">Paenibacillus durus</name>
    <name type="common">Paenibacillus azotofixans</name>
    <dbReference type="NCBI Taxonomy" id="44251"/>
    <lineage>
        <taxon>Bacteria</taxon>
        <taxon>Bacillati</taxon>
        <taxon>Bacillota</taxon>
        <taxon>Bacilli</taxon>
        <taxon>Bacillales</taxon>
        <taxon>Paenibacillaceae</taxon>
        <taxon>Paenibacillus</taxon>
    </lineage>
</organism>
<dbReference type="SMART" id="SM01294">
    <property type="entry name" value="PKS_PP_betabranch"/>
    <property type="match status" value="2"/>
</dbReference>
<evidence type="ECO:0000256" key="10">
    <source>
        <dbReference type="ARBA" id="ARBA00023268"/>
    </source>
</evidence>
<evidence type="ECO:0000313" key="18">
    <source>
        <dbReference type="EMBL" id="AIQ12430.1"/>
    </source>
</evidence>
<accession>A0A089HP03</accession>
<dbReference type="SMART" id="SM00823">
    <property type="entry name" value="PKS_PP"/>
    <property type="match status" value="5"/>
</dbReference>
<keyword evidence="10" id="KW-0511">Multifunctional enzyme</keyword>
<dbReference type="InterPro" id="IPR054514">
    <property type="entry name" value="RhiE-like_linker"/>
</dbReference>
<dbReference type="Gene3D" id="1.10.1200.10">
    <property type="entry name" value="ACP-like"/>
    <property type="match status" value="5"/>
</dbReference>
<gene>
    <name evidence="18" type="ORF">PDUR_11300</name>
</gene>
<feature type="domain" description="Ketosynthase family 3 (KS3)" evidence="16">
    <location>
        <begin position="5264"/>
        <end position="5671"/>
    </location>
</feature>
<keyword evidence="7" id="KW-0808">Transferase</keyword>
<keyword evidence="9" id="KW-0521">NADP</keyword>
<dbReference type="Pfam" id="PF00109">
    <property type="entry name" value="ketoacyl-synt"/>
    <property type="match status" value="4"/>
</dbReference>
<dbReference type="CDD" id="cd00833">
    <property type="entry name" value="PKS"/>
    <property type="match status" value="4"/>
</dbReference>
<dbReference type="SMART" id="SM00822">
    <property type="entry name" value="PKS_KR"/>
    <property type="match status" value="3"/>
</dbReference>
<dbReference type="InterPro" id="IPR049552">
    <property type="entry name" value="PKS_DH_N"/>
</dbReference>
<dbReference type="SUPFAM" id="SSF50129">
    <property type="entry name" value="GroES-like"/>
    <property type="match status" value="1"/>
</dbReference>
<dbReference type="SMART" id="SM00829">
    <property type="entry name" value="PKS_ER"/>
    <property type="match status" value="1"/>
</dbReference>
<dbReference type="GO" id="GO:0005886">
    <property type="term" value="C:plasma membrane"/>
    <property type="evidence" value="ECO:0007669"/>
    <property type="project" value="TreeGrafter"/>
</dbReference>
<dbReference type="InterPro" id="IPR036291">
    <property type="entry name" value="NAD(P)-bd_dom_sf"/>
</dbReference>
<dbReference type="RefSeq" id="WP_042206281.1">
    <property type="nucleotide sequence ID" value="NZ_CP009288.1"/>
</dbReference>
<keyword evidence="8" id="KW-0677">Repeat</keyword>
<comment type="subcellular location">
    <subcellularLocation>
        <location evidence="2">Cytoplasm</location>
    </subcellularLocation>
</comment>
<feature type="region of interest" description="C-terminal hotdog fold" evidence="12">
    <location>
        <begin position="1676"/>
        <end position="1836"/>
    </location>
</feature>
<feature type="active site" description="Proton donor; for dehydratase activity" evidence="12">
    <location>
        <position position="1738"/>
    </location>
</feature>
<dbReference type="InterPro" id="IPR011032">
    <property type="entry name" value="GroES-like_sf"/>
</dbReference>
<dbReference type="PROSITE" id="PS52019">
    <property type="entry name" value="PKS_MFAS_DH"/>
    <property type="match status" value="4"/>
</dbReference>
<dbReference type="CDD" id="cd02440">
    <property type="entry name" value="AdoMet_MTases"/>
    <property type="match status" value="1"/>
</dbReference>
<dbReference type="InterPro" id="IPR009081">
    <property type="entry name" value="PP-bd_ACP"/>
</dbReference>
<dbReference type="PROSITE" id="PS00012">
    <property type="entry name" value="PHOSPHOPANTETHEINE"/>
    <property type="match status" value="2"/>
</dbReference>
<feature type="region of interest" description="Disordered" evidence="14">
    <location>
        <begin position="5105"/>
        <end position="5130"/>
    </location>
</feature>
<dbReference type="Gene3D" id="1.10.1240.100">
    <property type="match status" value="4"/>
</dbReference>
<dbReference type="InterPro" id="IPR013968">
    <property type="entry name" value="PKS_KR"/>
</dbReference>
<dbReference type="Gene3D" id="3.40.47.10">
    <property type="match status" value="4"/>
</dbReference>
<feature type="domain" description="Ketosynthase family 3 (KS3)" evidence="16">
    <location>
        <begin position="2614"/>
        <end position="3036"/>
    </location>
</feature>
<dbReference type="Pfam" id="PF08242">
    <property type="entry name" value="Methyltransf_12"/>
    <property type="match status" value="1"/>
</dbReference>
<dbReference type="InterPro" id="IPR006162">
    <property type="entry name" value="Ppantetheine_attach_site"/>
</dbReference>
<dbReference type="eggNOG" id="COG4221">
    <property type="taxonomic scope" value="Bacteria"/>
</dbReference>
<dbReference type="InterPro" id="IPR020843">
    <property type="entry name" value="ER"/>
</dbReference>
<dbReference type="InterPro" id="IPR016039">
    <property type="entry name" value="Thiolase-like"/>
</dbReference>
<dbReference type="SUPFAM" id="SSF53901">
    <property type="entry name" value="Thiolase-like"/>
    <property type="match status" value="4"/>
</dbReference>
<dbReference type="SMART" id="SM00826">
    <property type="entry name" value="PKS_DH"/>
    <property type="match status" value="2"/>
</dbReference>
<dbReference type="InterPro" id="IPR029063">
    <property type="entry name" value="SAM-dependent_MTases_sf"/>
</dbReference>
<feature type="compositionally biased region" description="Basic and acidic residues" evidence="14">
    <location>
        <begin position="5116"/>
        <end position="5130"/>
    </location>
</feature>
<evidence type="ECO:0000256" key="8">
    <source>
        <dbReference type="ARBA" id="ARBA00022737"/>
    </source>
</evidence>
<evidence type="ECO:0000259" key="17">
    <source>
        <dbReference type="PROSITE" id="PS52019"/>
    </source>
</evidence>
<dbReference type="InterPro" id="IPR042104">
    <property type="entry name" value="PKS_dehydratase_sf"/>
</dbReference>
<proteinExistence type="predicted"/>
<dbReference type="PANTHER" id="PTHR43775:SF37">
    <property type="entry name" value="SI:DKEY-61P9.11"/>
    <property type="match status" value="1"/>
</dbReference>
<reference evidence="18 19" key="1">
    <citation type="submission" date="2014-08" db="EMBL/GenBank/DDBJ databases">
        <title>Comparative genomics of the Paenibacillus odorifer group.</title>
        <authorList>
            <person name="den Bakker H.C."/>
            <person name="Tsai Y.-C."/>
            <person name="Martin N."/>
            <person name="Korlach J."/>
            <person name="Wiedmann M."/>
        </authorList>
    </citation>
    <scope>NUCLEOTIDE SEQUENCE [LARGE SCALE GENOMIC DNA]</scope>
    <source>
        <strain evidence="18 19">DSM 1735</strain>
    </source>
</reference>
<protein>
    <recommendedName>
        <fullName evidence="20">Carrier domain-containing protein</fullName>
    </recommendedName>
</protein>
<evidence type="ECO:0000256" key="2">
    <source>
        <dbReference type="ARBA" id="ARBA00004496"/>
    </source>
</evidence>
<dbReference type="InterPro" id="IPR013154">
    <property type="entry name" value="ADH-like_N"/>
</dbReference>
<dbReference type="Proteomes" id="UP000029409">
    <property type="component" value="Chromosome"/>
</dbReference>
<feature type="region of interest" description="C-terminal hotdog fold" evidence="12">
    <location>
        <begin position="3377"/>
        <end position="3530"/>
    </location>
</feature>
<feature type="region of interest" description="N-terminal hotdog fold" evidence="12">
    <location>
        <begin position="5865"/>
        <end position="5992"/>
    </location>
</feature>
<keyword evidence="11" id="KW-0012">Acyltransferase</keyword>
<dbReference type="InterPro" id="IPR057326">
    <property type="entry name" value="KR_dom"/>
</dbReference>
<dbReference type="eggNOG" id="COG0604">
    <property type="taxonomic scope" value="Bacteria"/>
</dbReference>
<evidence type="ECO:0000256" key="5">
    <source>
        <dbReference type="ARBA" id="ARBA00022490"/>
    </source>
</evidence>
<dbReference type="InterPro" id="IPR018201">
    <property type="entry name" value="Ketoacyl_synth_AS"/>
</dbReference>
<dbReference type="KEGG" id="pdu:PDUR_11300"/>
<dbReference type="Gene3D" id="3.10.129.110">
    <property type="entry name" value="Polyketide synthase dehydratase"/>
    <property type="match status" value="4"/>
</dbReference>